<evidence type="ECO:0000313" key="2">
    <source>
        <dbReference type="EMBL" id="EDR06178.1"/>
    </source>
</evidence>
<keyword evidence="3" id="KW-1185">Reference proteome</keyword>
<organism evidence="3">
    <name type="scientific">Laccaria bicolor (strain S238N-H82 / ATCC MYA-4686)</name>
    <name type="common">Bicoloured deceiver</name>
    <name type="synonym">Laccaria laccata var. bicolor</name>
    <dbReference type="NCBI Taxonomy" id="486041"/>
    <lineage>
        <taxon>Eukaryota</taxon>
        <taxon>Fungi</taxon>
        <taxon>Dikarya</taxon>
        <taxon>Basidiomycota</taxon>
        <taxon>Agaricomycotina</taxon>
        <taxon>Agaricomycetes</taxon>
        <taxon>Agaricomycetidae</taxon>
        <taxon>Agaricales</taxon>
        <taxon>Agaricineae</taxon>
        <taxon>Hydnangiaceae</taxon>
        <taxon>Laccaria</taxon>
    </lineage>
</organism>
<dbReference type="Proteomes" id="UP000001194">
    <property type="component" value="Unassembled WGS sequence"/>
</dbReference>
<sequence length="59" mass="6580">MLGPGYNAKPNLTKQTDFSESEPEHDFMPGPLPNARRHDTPRRAVHSLFGAMYVSALLL</sequence>
<evidence type="ECO:0000256" key="1">
    <source>
        <dbReference type="SAM" id="MobiDB-lite"/>
    </source>
</evidence>
<dbReference type="GeneID" id="6078850"/>
<protein>
    <submittedName>
        <fullName evidence="2">Predicted protein</fullName>
    </submittedName>
</protein>
<dbReference type="HOGENOM" id="CLU_2961193_0_0_1"/>
<feature type="region of interest" description="Disordered" evidence="1">
    <location>
        <begin position="1"/>
        <end position="39"/>
    </location>
</feature>
<dbReference type="KEGG" id="lbc:LACBIDRAFT_300386"/>
<accession>B0DGM7</accession>
<reference evidence="2 3" key="1">
    <citation type="journal article" date="2008" name="Nature">
        <title>The genome of Laccaria bicolor provides insights into mycorrhizal symbiosis.</title>
        <authorList>
            <person name="Martin F."/>
            <person name="Aerts A."/>
            <person name="Ahren D."/>
            <person name="Brun A."/>
            <person name="Danchin E.G.J."/>
            <person name="Duchaussoy F."/>
            <person name="Gibon J."/>
            <person name="Kohler A."/>
            <person name="Lindquist E."/>
            <person name="Pereda V."/>
            <person name="Salamov A."/>
            <person name="Shapiro H.J."/>
            <person name="Wuyts J."/>
            <person name="Blaudez D."/>
            <person name="Buee M."/>
            <person name="Brokstein P."/>
            <person name="Canbaeck B."/>
            <person name="Cohen D."/>
            <person name="Courty P.E."/>
            <person name="Coutinho P.M."/>
            <person name="Delaruelle C."/>
            <person name="Detter J.C."/>
            <person name="Deveau A."/>
            <person name="DiFazio S."/>
            <person name="Duplessis S."/>
            <person name="Fraissinet-Tachet L."/>
            <person name="Lucic E."/>
            <person name="Frey-Klett P."/>
            <person name="Fourrey C."/>
            <person name="Feussner I."/>
            <person name="Gay G."/>
            <person name="Grimwood J."/>
            <person name="Hoegger P.J."/>
            <person name="Jain P."/>
            <person name="Kilaru S."/>
            <person name="Labbe J."/>
            <person name="Lin Y.C."/>
            <person name="Legue V."/>
            <person name="Le Tacon F."/>
            <person name="Marmeisse R."/>
            <person name="Melayah D."/>
            <person name="Montanini B."/>
            <person name="Muratet M."/>
            <person name="Nehls U."/>
            <person name="Niculita-Hirzel H."/>
            <person name="Oudot-Le Secq M.P."/>
            <person name="Peter M."/>
            <person name="Quesneville H."/>
            <person name="Rajashekar B."/>
            <person name="Reich M."/>
            <person name="Rouhier N."/>
            <person name="Schmutz J."/>
            <person name="Yin T."/>
            <person name="Chalot M."/>
            <person name="Henrissat B."/>
            <person name="Kuees U."/>
            <person name="Lucas S."/>
            <person name="Van de Peer Y."/>
            <person name="Podila G.K."/>
            <person name="Polle A."/>
            <person name="Pukkila P.J."/>
            <person name="Richardson P.M."/>
            <person name="Rouze P."/>
            <person name="Sanders I.R."/>
            <person name="Stajich J.E."/>
            <person name="Tunlid A."/>
            <person name="Tuskan G."/>
            <person name="Grigoriev I.V."/>
        </authorList>
    </citation>
    <scope>NUCLEOTIDE SEQUENCE [LARGE SCALE GENOMIC DNA]</scope>
    <source>
        <strain evidence="3">S238N-H82 / ATCC MYA-4686</strain>
    </source>
</reference>
<proteinExistence type="predicted"/>
<dbReference type="InParanoid" id="B0DGM7"/>
<name>B0DGM7_LACBS</name>
<dbReference type="RefSeq" id="XP_001883039.1">
    <property type="nucleotide sequence ID" value="XM_001883004.1"/>
</dbReference>
<dbReference type="EMBL" id="DS547109">
    <property type="protein sequence ID" value="EDR06178.1"/>
    <property type="molecule type" value="Genomic_DNA"/>
</dbReference>
<dbReference type="AlphaFoldDB" id="B0DGM7"/>
<evidence type="ECO:0000313" key="3">
    <source>
        <dbReference type="Proteomes" id="UP000001194"/>
    </source>
</evidence>
<gene>
    <name evidence="2" type="ORF">LACBIDRAFT_300386</name>
</gene>